<dbReference type="RefSeq" id="WP_378286187.1">
    <property type="nucleotide sequence ID" value="NZ_JBHSON010000053.1"/>
</dbReference>
<dbReference type="Pfam" id="PF00903">
    <property type="entry name" value="Glyoxalase"/>
    <property type="match status" value="2"/>
</dbReference>
<proteinExistence type="predicted"/>
<evidence type="ECO:0000313" key="3">
    <source>
        <dbReference type="Proteomes" id="UP001596074"/>
    </source>
</evidence>
<sequence>MPQITSHEPGTPSWVELNSPDVGASRAFYRALFGWDSYTLVDAVTGEYEIFTLGGSEVAGLTPLADDSLSSTWTCYFTVDDVAETAAAIREAGGQVFVDGLALGRMGRMALAVDTEGAGFGLWEPGQLHGSTVVDEANTVCWVELACRDTEAAQDFYGHVLGWKEPAEFRGVTGDTSYLWRMAGRPVASLAHSGPGSPEDDGVPARWIPCFAVADCDACASEAVRLGAGVTAPCADTPHGRCAELADTTSAPMSIIRLPS</sequence>
<feature type="domain" description="VOC" evidence="1">
    <location>
        <begin position="139"/>
        <end position="258"/>
    </location>
</feature>
<dbReference type="InterPro" id="IPR029068">
    <property type="entry name" value="Glyas_Bleomycin-R_OHBP_Dase"/>
</dbReference>
<keyword evidence="3" id="KW-1185">Reference proteome</keyword>
<protein>
    <submittedName>
        <fullName evidence="2">VOC family protein</fullName>
    </submittedName>
</protein>
<dbReference type="EMBL" id="JBHSON010000053">
    <property type="protein sequence ID" value="MFC5750445.1"/>
    <property type="molecule type" value="Genomic_DNA"/>
</dbReference>
<dbReference type="PANTHER" id="PTHR33993">
    <property type="entry name" value="GLYOXALASE-RELATED"/>
    <property type="match status" value="1"/>
</dbReference>
<dbReference type="InterPro" id="IPR037523">
    <property type="entry name" value="VOC_core"/>
</dbReference>
<feature type="domain" description="VOC" evidence="1">
    <location>
        <begin position="11"/>
        <end position="125"/>
    </location>
</feature>
<organism evidence="2 3">
    <name type="scientific">Actinomadura rugatobispora</name>
    <dbReference type="NCBI Taxonomy" id="1994"/>
    <lineage>
        <taxon>Bacteria</taxon>
        <taxon>Bacillati</taxon>
        <taxon>Actinomycetota</taxon>
        <taxon>Actinomycetes</taxon>
        <taxon>Streptosporangiales</taxon>
        <taxon>Thermomonosporaceae</taxon>
        <taxon>Actinomadura</taxon>
    </lineage>
</organism>
<dbReference type="PROSITE" id="PS51819">
    <property type="entry name" value="VOC"/>
    <property type="match status" value="2"/>
</dbReference>
<dbReference type="PANTHER" id="PTHR33993:SF14">
    <property type="entry name" value="GB|AAF24581.1"/>
    <property type="match status" value="1"/>
</dbReference>
<name>A0ABW1A4H0_9ACTN</name>
<comment type="caution">
    <text evidence="2">The sequence shown here is derived from an EMBL/GenBank/DDBJ whole genome shotgun (WGS) entry which is preliminary data.</text>
</comment>
<dbReference type="CDD" id="cd07247">
    <property type="entry name" value="SgaA_N_like"/>
    <property type="match status" value="2"/>
</dbReference>
<evidence type="ECO:0000313" key="2">
    <source>
        <dbReference type="EMBL" id="MFC5750445.1"/>
    </source>
</evidence>
<dbReference type="InterPro" id="IPR052164">
    <property type="entry name" value="Anthracycline_SecMetBiosynth"/>
</dbReference>
<dbReference type="Gene3D" id="3.10.180.10">
    <property type="entry name" value="2,3-Dihydroxybiphenyl 1,2-Dioxygenase, domain 1"/>
    <property type="match status" value="2"/>
</dbReference>
<gene>
    <name evidence="2" type="ORF">ACFPZN_32885</name>
</gene>
<reference evidence="3" key="1">
    <citation type="journal article" date="2019" name="Int. J. Syst. Evol. Microbiol.">
        <title>The Global Catalogue of Microorganisms (GCM) 10K type strain sequencing project: providing services to taxonomists for standard genome sequencing and annotation.</title>
        <authorList>
            <consortium name="The Broad Institute Genomics Platform"/>
            <consortium name="The Broad Institute Genome Sequencing Center for Infectious Disease"/>
            <person name="Wu L."/>
            <person name="Ma J."/>
        </authorList>
    </citation>
    <scope>NUCLEOTIDE SEQUENCE [LARGE SCALE GENOMIC DNA]</scope>
    <source>
        <strain evidence="3">KCTC 42087</strain>
    </source>
</reference>
<accession>A0ABW1A4H0</accession>
<dbReference type="SUPFAM" id="SSF54593">
    <property type="entry name" value="Glyoxalase/Bleomycin resistance protein/Dihydroxybiphenyl dioxygenase"/>
    <property type="match status" value="2"/>
</dbReference>
<dbReference type="Proteomes" id="UP001596074">
    <property type="component" value="Unassembled WGS sequence"/>
</dbReference>
<dbReference type="InterPro" id="IPR004360">
    <property type="entry name" value="Glyas_Fos-R_dOase_dom"/>
</dbReference>
<evidence type="ECO:0000259" key="1">
    <source>
        <dbReference type="PROSITE" id="PS51819"/>
    </source>
</evidence>